<dbReference type="InterPro" id="IPR036390">
    <property type="entry name" value="WH_DNA-bd_sf"/>
</dbReference>
<evidence type="ECO:0000259" key="1">
    <source>
        <dbReference type="Pfam" id="PF08350"/>
    </source>
</evidence>
<protein>
    <submittedName>
        <fullName evidence="3">Uncharacterized protein</fullName>
    </submittedName>
</protein>
<dbReference type="SUPFAM" id="SSF46785">
    <property type="entry name" value="Winged helix' DNA-binding domain"/>
    <property type="match status" value="1"/>
</dbReference>
<dbReference type="CDD" id="cd00090">
    <property type="entry name" value="HTH_ARSR"/>
    <property type="match status" value="1"/>
</dbReference>
<reference evidence="4" key="1">
    <citation type="submission" date="2017-06" db="EMBL/GenBank/DDBJ databases">
        <authorList>
            <person name="Cremers G."/>
        </authorList>
    </citation>
    <scope>NUCLEOTIDE SEQUENCE [LARGE SCALE GENOMIC DNA]</scope>
</reference>
<dbReference type="InterPro" id="IPR016490">
    <property type="entry name" value="Tscrpt_reg_HTH_AF0396-typ3"/>
</dbReference>
<evidence type="ECO:0000259" key="2">
    <source>
        <dbReference type="Pfam" id="PF25213"/>
    </source>
</evidence>
<feature type="domain" description="HVO-A0261-like N-terminal" evidence="2">
    <location>
        <begin position="27"/>
        <end position="104"/>
    </location>
</feature>
<dbReference type="PIRSF" id="PIRSF006692">
    <property type="entry name" value="TF_HTH_AF0396_prd"/>
    <property type="match status" value="1"/>
</dbReference>
<name>A0A284VT03_9EURY</name>
<dbReference type="InterPro" id="IPR013561">
    <property type="entry name" value="FilR1_middle_dom"/>
</dbReference>
<gene>
    <name evidence="3" type="ORF">MNV_680002</name>
</gene>
<organism evidence="3 4">
    <name type="scientific">Candidatus Methanoperedens nitratireducens</name>
    <dbReference type="NCBI Taxonomy" id="1392998"/>
    <lineage>
        <taxon>Archaea</taxon>
        <taxon>Methanobacteriati</taxon>
        <taxon>Methanobacteriota</taxon>
        <taxon>Stenosarchaea group</taxon>
        <taxon>Methanomicrobia</taxon>
        <taxon>Methanosarcinales</taxon>
        <taxon>ANME-2 cluster</taxon>
        <taxon>Candidatus Methanoperedentaceae</taxon>
        <taxon>Candidatus Methanoperedens</taxon>
    </lineage>
</organism>
<dbReference type="EMBL" id="FZMP01000216">
    <property type="protein sequence ID" value="SNQ62313.1"/>
    <property type="molecule type" value="Genomic_DNA"/>
</dbReference>
<dbReference type="AlphaFoldDB" id="A0A284VT03"/>
<feature type="domain" description="Methanogenesis regulatory protein FilR1 middle" evidence="1">
    <location>
        <begin position="144"/>
        <end position="272"/>
    </location>
</feature>
<dbReference type="Pfam" id="PF25213">
    <property type="entry name" value="HVO_A0261_N"/>
    <property type="match status" value="1"/>
</dbReference>
<sequence length="279" mass="32281">MVYKQAGWGEKTQTTTFIIMPDLLNIISTSDKRKKILLLLRDGPKTLGDFRRTLSFTSTGMLPQIRILEERNLVKQEGKQYALTEIGQVVAGHLESLVKTVEAVEKHEEFWREHDVGDIPSHLLMRINELYDTRIIESSTEELFEPSKESLENIINSKKIMGISPIVHPVYPEFYLQLLERETEVSLILTRKAFDKLEKEYNDKLARGLSFKNGSLYISEKDINIVCIATDVFFSISLFFKNGVFDSRQDLISFNKSAILWGEELFNYYKERSVKIESL</sequence>
<accession>A0A284VT03</accession>
<proteinExistence type="predicted"/>
<keyword evidence="4" id="KW-1185">Reference proteome</keyword>
<evidence type="ECO:0000313" key="4">
    <source>
        <dbReference type="Proteomes" id="UP000218615"/>
    </source>
</evidence>
<dbReference type="InterPro" id="IPR057527">
    <property type="entry name" value="HVO_A0261-like_N"/>
</dbReference>
<dbReference type="Gene3D" id="1.10.10.10">
    <property type="entry name" value="Winged helix-like DNA-binding domain superfamily/Winged helix DNA-binding domain"/>
    <property type="match status" value="1"/>
</dbReference>
<dbReference type="Pfam" id="PF08350">
    <property type="entry name" value="FilR1_middle"/>
    <property type="match status" value="1"/>
</dbReference>
<evidence type="ECO:0000313" key="3">
    <source>
        <dbReference type="EMBL" id="SNQ62313.1"/>
    </source>
</evidence>
<dbReference type="InterPro" id="IPR011991">
    <property type="entry name" value="ArsR-like_HTH"/>
</dbReference>
<dbReference type="Proteomes" id="UP000218615">
    <property type="component" value="Unassembled WGS sequence"/>
</dbReference>
<dbReference type="InterPro" id="IPR036388">
    <property type="entry name" value="WH-like_DNA-bd_sf"/>
</dbReference>